<dbReference type="EMBL" id="JADBEM010000001">
    <property type="protein sequence ID" value="MBE1603887.1"/>
    <property type="molecule type" value="Genomic_DNA"/>
</dbReference>
<dbReference type="RefSeq" id="WP_192748585.1">
    <property type="nucleotide sequence ID" value="NZ_BAABJL010000073.1"/>
</dbReference>
<feature type="region of interest" description="Disordered" evidence="1">
    <location>
        <begin position="1"/>
        <end position="26"/>
    </location>
</feature>
<name>A0A927R5Z8_9ACTN</name>
<dbReference type="InterPro" id="IPR000073">
    <property type="entry name" value="AB_hydrolase_1"/>
</dbReference>
<proteinExistence type="predicted"/>
<dbReference type="Gene3D" id="3.40.50.1820">
    <property type="entry name" value="alpha/beta hydrolase"/>
    <property type="match status" value="1"/>
</dbReference>
<dbReference type="InterPro" id="IPR029058">
    <property type="entry name" value="AB_hydrolase_fold"/>
</dbReference>
<evidence type="ECO:0000313" key="4">
    <source>
        <dbReference type="Proteomes" id="UP000638648"/>
    </source>
</evidence>
<organism evidence="3 4">
    <name type="scientific">Actinopolymorpha pittospori</name>
    <dbReference type="NCBI Taxonomy" id="648752"/>
    <lineage>
        <taxon>Bacteria</taxon>
        <taxon>Bacillati</taxon>
        <taxon>Actinomycetota</taxon>
        <taxon>Actinomycetes</taxon>
        <taxon>Propionibacteriales</taxon>
        <taxon>Actinopolymorphaceae</taxon>
        <taxon>Actinopolymorpha</taxon>
    </lineage>
</organism>
<evidence type="ECO:0000313" key="3">
    <source>
        <dbReference type="EMBL" id="MBE1603887.1"/>
    </source>
</evidence>
<comment type="caution">
    <text evidence="3">The sequence shown here is derived from an EMBL/GenBank/DDBJ whole genome shotgun (WGS) entry which is preliminary data.</text>
</comment>
<feature type="compositionally biased region" description="Polar residues" evidence="1">
    <location>
        <begin position="1"/>
        <end position="19"/>
    </location>
</feature>
<reference evidence="3" key="1">
    <citation type="submission" date="2020-10" db="EMBL/GenBank/DDBJ databases">
        <title>Sequencing the genomes of 1000 actinobacteria strains.</title>
        <authorList>
            <person name="Klenk H.-P."/>
        </authorList>
    </citation>
    <scope>NUCLEOTIDE SEQUENCE</scope>
    <source>
        <strain evidence="3">DSM 45354</strain>
    </source>
</reference>
<dbReference type="SUPFAM" id="SSF53474">
    <property type="entry name" value="alpha/beta-Hydrolases"/>
    <property type="match status" value="1"/>
</dbReference>
<dbReference type="GO" id="GO:0003824">
    <property type="term" value="F:catalytic activity"/>
    <property type="evidence" value="ECO:0007669"/>
    <property type="project" value="UniProtKB-ARBA"/>
</dbReference>
<gene>
    <name evidence="3" type="ORF">HEB94_000735</name>
</gene>
<accession>A0A927R5Z8</accession>
<dbReference type="AlphaFoldDB" id="A0A927R5Z8"/>
<keyword evidence="4" id="KW-1185">Reference proteome</keyword>
<sequence length="317" mass="33599">MYDDQPTSSAATPLQQADRFSSDTETHLHREHPYVEEINGRPRPVLVHEFSPRSPLPDATTLALVPGGSFASATCYYALAPRLLAARHGGRFLFVDPPGTGGSGRDVADLDQAAHADLMLSALANVADNHRLVLGGHSMGGAYAQVMARRQMLRPKGQPRIRALLLLDPLPLGGSGLLRTGWKLALSGPSAAGATRRFFRTSHATADDIALLERVRSDFSVSLRAALACLRGHGFPDATHPFTGRVLVLGAADSIAVAQNRLVAMAASAAYTRANYERIDGSTAGLAGHCDFLDLPATSAACVQFLRKVDEEGASTA</sequence>
<dbReference type="Pfam" id="PF12697">
    <property type="entry name" value="Abhydrolase_6"/>
    <property type="match status" value="1"/>
</dbReference>
<protein>
    <submittedName>
        <fullName evidence="3">Pimeloyl-ACP methyl ester carboxylesterase</fullName>
    </submittedName>
</protein>
<dbReference type="Proteomes" id="UP000638648">
    <property type="component" value="Unassembled WGS sequence"/>
</dbReference>
<evidence type="ECO:0000256" key="1">
    <source>
        <dbReference type="SAM" id="MobiDB-lite"/>
    </source>
</evidence>
<evidence type="ECO:0000259" key="2">
    <source>
        <dbReference type="Pfam" id="PF12697"/>
    </source>
</evidence>
<feature type="domain" description="AB hydrolase-1" evidence="2">
    <location>
        <begin position="64"/>
        <end position="296"/>
    </location>
</feature>